<dbReference type="AlphaFoldDB" id="A0A6G7PX68"/>
<dbReference type="KEGG" id="tav:G4V39_08200"/>
<organism evidence="1 2">
    <name type="scientific">Thermosulfuriphilus ammonigenes</name>
    <dbReference type="NCBI Taxonomy" id="1936021"/>
    <lineage>
        <taxon>Bacteria</taxon>
        <taxon>Pseudomonadati</taxon>
        <taxon>Thermodesulfobacteriota</taxon>
        <taxon>Thermodesulfobacteria</taxon>
        <taxon>Thermodesulfobacteriales</taxon>
        <taxon>Thermodesulfobacteriaceae</taxon>
        <taxon>Thermosulfuriphilus</taxon>
    </lineage>
</organism>
<reference evidence="1 2" key="1">
    <citation type="submission" date="2020-02" db="EMBL/GenBank/DDBJ databases">
        <title>Genome analysis of Thermosulfuriphilus ammonigenes ST65T, an anaerobic thermophilic chemolithoautotrophic bacterium isolated from a deep-sea hydrothermal vent.</title>
        <authorList>
            <person name="Slobodkina G."/>
            <person name="Allioux M."/>
            <person name="Merkel A."/>
            <person name="Alain K."/>
            <person name="Jebbar M."/>
            <person name="Slobodkin A."/>
        </authorList>
    </citation>
    <scope>NUCLEOTIDE SEQUENCE [LARGE SCALE GENOMIC DNA]</scope>
    <source>
        <strain evidence="1 2">ST65</strain>
    </source>
</reference>
<accession>A0A6G7PX68</accession>
<evidence type="ECO:0000313" key="1">
    <source>
        <dbReference type="EMBL" id="QIJ72252.1"/>
    </source>
</evidence>
<gene>
    <name evidence="1" type="ORF">G4V39_08200</name>
</gene>
<dbReference type="Proteomes" id="UP000502179">
    <property type="component" value="Chromosome"/>
</dbReference>
<proteinExistence type="predicted"/>
<sequence>MRYYPSLCLLVVFFGLWGCTLVRPPQIETSGPRVYLGPTGPIEADRTFCISTFEAQTDQLGAAIARIYRDALLEVHLPVKIRLLKGRPILKGQRLKGCDYILLGRINYLLPPAPTGGGAVETEIEIYSLPRWTPYLHLEESATVPYGTYGEYPPGIDIRTGPAPSAATVIKLMAEHLGQILY</sequence>
<evidence type="ECO:0000313" key="2">
    <source>
        <dbReference type="Proteomes" id="UP000502179"/>
    </source>
</evidence>
<name>A0A6G7PX68_9BACT</name>
<dbReference type="RefSeq" id="WP_166032470.1">
    <property type="nucleotide sequence ID" value="NZ_CP048877.1"/>
</dbReference>
<dbReference type="EMBL" id="CP048877">
    <property type="protein sequence ID" value="QIJ72252.1"/>
    <property type="molecule type" value="Genomic_DNA"/>
</dbReference>
<protein>
    <submittedName>
        <fullName evidence="1">Uncharacterized protein</fullName>
    </submittedName>
</protein>
<keyword evidence="2" id="KW-1185">Reference proteome</keyword>